<feature type="transmembrane region" description="Helical" evidence="1">
    <location>
        <begin position="6"/>
        <end position="28"/>
    </location>
</feature>
<keyword evidence="1" id="KW-0812">Transmembrane</keyword>
<dbReference type="Pfam" id="PF10739">
    <property type="entry name" value="DUF2550"/>
    <property type="match status" value="1"/>
</dbReference>
<sequence length="151" mass="16651">MHTGWLLVLDVVGVLLVVVLLLCVALLVRRRIISRTGGTFEVSHRSPSAHAGRGWTLGVGRFTGESLEWFRIFSLSPQPSRVWNRNEIAYEGRRAPEGPEVPALYADHVVVVCATPEGEVELAMSDSSLMGFQSWLESGPPGTNWDSKPLR</sequence>
<name>A0ABR9RPZ3_9ACTN</name>
<dbReference type="RefSeq" id="WP_193636946.1">
    <property type="nucleotide sequence ID" value="NZ_JADCSA010000002.1"/>
</dbReference>
<keyword evidence="1" id="KW-0472">Membrane</keyword>
<comment type="caution">
    <text evidence="2">The sequence shown here is derived from an EMBL/GenBank/DDBJ whole genome shotgun (WGS) entry which is preliminary data.</text>
</comment>
<evidence type="ECO:0000313" key="3">
    <source>
        <dbReference type="Proteomes" id="UP000756387"/>
    </source>
</evidence>
<proteinExistence type="predicted"/>
<dbReference type="EMBL" id="JADCSA010000002">
    <property type="protein sequence ID" value="MBE7323636.1"/>
    <property type="molecule type" value="Genomic_DNA"/>
</dbReference>
<keyword evidence="3" id="KW-1185">Reference proteome</keyword>
<reference evidence="2 3" key="1">
    <citation type="submission" date="2020-10" db="EMBL/GenBank/DDBJ databases">
        <title>Nocardioides sp. isolated from sludge.</title>
        <authorList>
            <person name="Zhang X."/>
        </authorList>
    </citation>
    <scope>NUCLEOTIDE SEQUENCE [LARGE SCALE GENOMIC DNA]</scope>
    <source>
        <strain evidence="2 3">Y6</strain>
    </source>
</reference>
<dbReference type="InterPro" id="IPR019675">
    <property type="entry name" value="DUF2550"/>
</dbReference>
<evidence type="ECO:0000256" key="1">
    <source>
        <dbReference type="SAM" id="Phobius"/>
    </source>
</evidence>
<gene>
    <name evidence="2" type="ORF">IEQ44_03090</name>
</gene>
<organism evidence="2 3">
    <name type="scientific">Nocardioides malaquae</name>
    <dbReference type="NCBI Taxonomy" id="2773426"/>
    <lineage>
        <taxon>Bacteria</taxon>
        <taxon>Bacillati</taxon>
        <taxon>Actinomycetota</taxon>
        <taxon>Actinomycetes</taxon>
        <taxon>Propionibacteriales</taxon>
        <taxon>Nocardioidaceae</taxon>
        <taxon>Nocardioides</taxon>
    </lineage>
</organism>
<dbReference type="Proteomes" id="UP000756387">
    <property type="component" value="Unassembled WGS sequence"/>
</dbReference>
<protein>
    <submittedName>
        <fullName evidence="2">DUF2550 domain-containing protein</fullName>
    </submittedName>
</protein>
<accession>A0ABR9RPZ3</accession>
<evidence type="ECO:0000313" key="2">
    <source>
        <dbReference type="EMBL" id="MBE7323636.1"/>
    </source>
</evidence>
<keyword evidence="1" id="KW-1133">Transmembrane helix</keyword>